<dbReference type="NCBIfam" id="TIGR03109">
    <property type="entry name" value="exosort_XrtA"/>
    <property type="match status" value="1"/>
</dbReference>
<proteinExistence type="predicted"/>
<feature type="transmembrane region" description="Helical" evidence="8">
    <location>
        <begin position="83"/>
        <end position="109"/>
    </location>
</feature>
<dbReference type="NCBIfam" id="TIGR04178">
    <property type="entry name" value="exo_archaeo"/>
    <property type="match status" value="1"/>
</dbReference>
<comment type="caution">
    <text evidence="10">The sequence shown here is derived from an EMBL/GenBank/DDBJ whole genome shotgun (WGS) entry which is preliminary data.</text>
</comment>
<organism evidence="10 11">
    <name type="scientific">Parerythrobacter lacustris</name>
    <dbReference type="NCBI Taxonomy" id="2969984"/>
    <lineage>
        <taxon>Bacteria</taxon>
        <taxon>Pseudomonadati</taxon>
        <taxon>Pseudomonadota</taxon>
        <taxon>Alphaproteobacteria</taxon>
        <taxon>Sphingomonadales</taxon>
        <taxon>Erythrobacteraceae</taxon>
        <taxon>Parerythrobacter</taxon>
    </lineage>
</organism>
<evidence type="ECO:0000256" key="5">
    <source>
        <dbReference type="ARBA" id="ARBA00022801"/>
    </source>
</evidence>
<feature type="transmembrane region" description="Helical" evidence="8">
    <location>
        <begin position="155"/>
        <end position="176"/>
    </location>
</feature>
<feature type="transmembrane region" description="Helical" evidence="8">
    <location>
        <begin position="196"/>
        <end position="215"/>
    </location>
</feature>
<keyword evidence="7 8" id="KW-0472">Membrane</keyword>
<dbReference type="Pfam" id="PF09721">
    <property type="entry name" value="Exosortase_EpsH"/>
    <property type="match status" value="1"/>
</dbReference>
<keyword evidence="2" id="KW-1003">Cell membrane</keyword>
<feature type="transmembrane region" description="Helical" evidence="8">
    <location>
        <begin position="54"/>
        <end position="71"/>
    </location>
</feature>
<dbReference type="InterPro" id="IPR017540">
    <property type="entry name" value="Exosortase-1"/>
</dbReference>
<dbReference type="NCBIfam" id="TIGR02602">
    <property type="entry name" value="8TM_EpsH"/>
    <property type="match status" value="1"/>
</dbReference>
<feature type="domain" description="Methanolan biosynthesis EpsI" evidence="9">
    <location>
        <begin position="321"/>
        <end position="503"/>
    </location>
</feature>
<evidence type="ECO:0000256" key="2">
    <source>
        <dbReference type="ARBA" id="ARBA00022475"/>
    </source>
</evidence>
<feature type="transmembrane region" description="Helical" evidence="8">
    <location>
        <begin position="222"/>
        <end position="242"/>
    </location>
</feature>
<dbReference type="EC" id="3.4.22.-" evidence="10"/>
<sequence length="517" mass="56553">MSPEAAAAMPQAGKSLLTAWRSGLIRLAAAWLALGIATWRDWAAMLDQWWNISTYNHILFVPLIVGWLIHLRRRELVEIEPAPWWPGLAPLAATMLVWLIGSVAGVNIVSQTGAVASLIVIVPAILGPRVALACAFPLAYLLFLVPFGDEMVPTLQMVTADIVIWLTHLSGIEAVIDGVFIDTPVGLFEVAEACSGVKFLVAMIALGVLVCYACFRGWMRRAIFMTAAIALPILANGVRAWGTIFIAQSQGIEFAVGFDHIFYGWVFFAIVVFLLLAAFWRWFDREPDELGLDFQDHVHSDWLARLSGADAKPQAHLASVVALLSVVFAWNLSVSSVEAAIPEQIELPQVNGWQRVDPVSQVDWQPRFAGADHTLFGRYRDAAGREVDVAYALYAAQSEGREAGAAGEGALIPDTPWRWVAPWITDTEAMGEELMAYGDLRRHAVTSYRTGDTLTGSAARLKLHSMKGRLTIAGEPTMTLILSVEGTDSRTAEQTIADFTAATGDRGEWMDRIAGLR</sequence>
<evidence type="ECO:0000256" key="8">
    <source>
        <dbReference type="SAM" id="Phobius"/>
    </source>
</evidence>
<evidence type="ECO:0000259" key="9">
    <source>
        <dbReference type="Pfam" id="PF11984"/>
    </source>
</evidence>
<evidence type="ECO:0000256" key="1">
    <source>
        <dbReference type="ARBA" id="ARBA00004651"/>
    </source>
</evidence>
<gene>
    <name evidence="10" type="primary">xrtA</name>
    <name evidence="10" type="ORF">NSO95_07025</name>
</gene>
<keyword evidence="6 8" id="KW-1133">Transmembrane helix</keyword>
<dbReference type="Pfam" id="PF11984">
    <property type="entry name" value="DUF3485"/>
    <property type="match status" value="1"/>
</dbReference>
<name>A0ABT1XPV3_9SPHN</name>
<keyword evidence="3" id="KW-0645">Protease</keyword>
<comment type="subcellular location">
    <subcellularLocation>
        <location evidence="1">Cell membrane</location>
        <topology evidence="1">Multi-pass membrane protein</topology>
    </subcellularLocation>
</comment>
<evidence type="ECO:0000313" key="11">
    <source>
        <dbReference type="Proteomes" id="UP001206067"/>
    </source>
</evidence>
<dbReference type="NCBIfam" id="TIGR02914">
    <property type="entry name" value="EpsI_fam"/>
    <property type="match status" value="1"/>
</dbReference>
<evidence type="ECO:0000256" key="7">
    <source>
        <dbReference type="ARBA" id="ARBA00023136"/>
    </source>
</evidence>
<evidence type="ECO:0000256" key="3">
    <source>
        <dbReference type="ARBA" id="ARBA00022670"/>
    </source>
</evidence>
<dbReference type="EMBL" id="JANKHH010000004">
    <property type="protein sequence ID" value="MCR2833694.1"/>
    <property type="molecule type" value="Genomic_DNA"/>
</dbReference>
<dbReference type="InterPro" id="IPR013426">
    <property type="entry name" value="EpsH-like"/>
</dbReference>
<protein>
    <submittedName>
        <fullName evidence="10">Exosortase A</fullName>
        <ecNumber evidence="10">3.4.22.-</ecNumber>
    </submittedName>
</protein>
<dbReference type="GO" id="GO:0016787">
    <property type="term" value="F:hydrolase activity"/>
    <property type="evidence" value="ECO:0007669"/>
    <property type="project" value="UniProtKB-KW"/>
</dbReference>
<keyword evidence="5 10" id="KW-0378">Hydrolase</keyword>
<evidence type="ECO:0000256" key="6">
    <source>
        <dbReference type="ARBA" id="ARBA00022989"/>
    </source>
</evidence>
<evidence type="ECO:0000256" key="4">
    <source>
        <dbReference type="ARBA" id="ARBA00022692"/>
    </source>
</evidence>
<keyword evidence="11" id="KW-1185">Reference proteome</keyword>
<dbReference type="RefSeq" id="WP_257595472.1">
    <property type="nucleotide sequence ID" value="NZ_JANKHH010000004.1"/>
</dbReference>
<feature type="transmembrane region" description="Helical" evidence="8">
    <location>
        <begin position="115"/>
        <end position="143"/>
    </location>
</feature>
<evidence type="ECO:0000313" key="10">
    <source>
        <dbReference type="EMBL" id="MCR2833694.1"/>
    </source>
</evidence>
<feature type="transmembrane region" description="Helical" evidence="8">
    <location>
        <begin position="262"/>
        <end position="283"/>
    </location>
</feature>
<keyword evidence="4 8" id="KW-0812">Transmembrane</keyword>
<dbReference type="InterPro" id="IPR014263">
    <property type="entry name" value="Methanolan_biosynth_EpsI"/>
</dbReference>
<dbReference type="InterPro" id="IPR026392">
    <property type="entry name" value="Exo/Archaeosortase_dom"/>
</dbReference>
<feature type="transmembrane region" description="Helical" evidence="8">
    <location>
        <begin position="24"/>
        <end position="42"/>
    </location>
</feature>
<dbReference type="InterPro" id="IPR019127">
    <property type="entry name" value="Exosortase"/>
</dbReference>
<accession>A0ABT1XPV3</accession>
<dbReference type="Proteomes" id="UP001206067">
    <property type="component" value="Unassembled WGS sequence"/>
</dbReference>
<reference evidence="10 11" key="1">
    <citation type="submission" date="2022-08" db="EMBL/GenBank/DDBJ databases">
        <title>Polyphasic taxonomy analysis of Qipengyuania sp.RS5-5.</title>
        <authorList>
            <person name="Xamxidin M."/>
            <person name="Wu M."/>
        </authorList>
    </citation>
    <scope>NUCLEOTIDE SEQUENCE [LARGE SCALE GENOMIC DNA]</scope>
    <source>
        <strain evidence="10 11">RS5-5</strain>
    </source>
</reference>